<feature type="transmembrane region" description="Helical" evidence="1">
    <location>
        <begin position="56"/>
        <end position="78"/>
    </location>
</feature>
<reference evidence="2" key="1">
    <citation type="submission" date="2022-09" db="EMBL/GenBank/DDBJ databases">
        <title>Culturomic study of gut microbiota in children with autism spectrum disorder.</title>
        <authorList>
            <person name="Efimov B.A."/>
            <person name="Chaplin A.V."/>
            <person name="Sokolova S.R."/>
            <person name="Pikina A.P."/>
            <person name="Korzhanova M."/>
            <person name="Belova V."/>
            <person name="Korostin D."/>
        </authorList>
    </citation>
    <scope>NUCLEOTIDE SEQUENCE</scope>
    <source>
        <strain evidence="2">ASD5510</strain>
    </source>
</reference>
<protein>
    <submittedName>
        <fullName evidence="2">ABC transporter permease</fullName>
    </submittedName>
</protein>
<gene>
    <name evidence="2" type="ORF">OBO34_07735</name>
</gene>
<keyword evidence="1" id="KW-1133">Transmembrane helix</keyword>
<accession>A0A9J6QQU9</accession>
<dbReference type="AlphaFoldDB" id="A0A9J6QQU9"/>
<sequence length="240" mass="26275">MSVFLELKKVKRTGLFPAFAGAGLLAAAIPVGNMAFREDVFTSMGGSSIKVLMDANWQMVAMLNVFMIVIGGCIVYHIEFSDNGMDKMETLPTNSWGIFFSKCMVLLSALFLMAVLESAAFAFCLWHWFSPSEAVWIKLLQTMGLSLVLAIPVMLLMAAVSSACRNMWVSLGIGVIGIFITVVIPASGFLSSLFPFSLPFRNLCSMEDGRAVEFLWGVLAESVVLGTAELAYLKIRRNVR</sequence>
<dbReference type="EMBL" id="JAOSHN010000003">
    <property type="protein sequence ID" value="MCU7378245.1"/>
    <property type="molecule type" value="Genomic_DNA"/>
</dbReference>
<evidence type="ECO:0000313" key="3">
    <source>
        <dbReference type="Proteomes" id="UP001065549"/>
    </source>
</evidence>
<feature type="transmembrane region" description="Helical" evidence="1">
    <location>
        <begin position="168"/>
        <end position="194"/>
    </location>
</feature>
<dbReference type="Proteomes" id="UP001065549">
    <property type="component" value="Unassembled WGS sequence"/>
</dbReference>
<dbReference type="Pfam" id="PF12730">
    <property type="entry name" value="ABC2_membrane_4"/>
    <property type="match status" value="1"/>
</dbReference>
<name>A0A9J6QQU9_9FIRM</name>
<organism evidence="2 3">
    <name type="scientific">Hominibacterium faecale</name>
    <dbReference type="NCBI Taxonomy" id="2839743"/>
    <lineage>
        <taxon>Bacteria</taxon>
        <taxon>Bacillati</taxon>
        <taxon>Bacillota</taxon>
        <taxon>Clostridia</taxon>
        <taxon>Peptostreptococcales</taxon>
        <taxon>Anaerovoracaceae</taxon>
        <taxon>Hominibacterium</taxon>
    </lineage>
</organism>
<proteinExistence type="predicted"/>
<keyword evidence="1" id="KW-0812">Transmembrane</keyword>
<feature type="transmembrane region" description="Helical" evidence="1">
    <location>
        <begin position="15"/>
        <end position="36"/>
    </location>
</feature>
<feature type="transmembrane region" description="Helical" evidence="1">
    <location>
        <begin position="99"/>
        <end position="129"/>
    </location>
</feature>
<feature type="transmembrane region" description="Helical" evidence="1">
    <location>
        <begin position="214"/>
        <end position="233"/>
    </location>
</feature>
<comment type="caution">
    <text evidence="2">The sequence shown here is derived from an EMBL/GenBank/DDBJ whole genome shotgun (WGS) entry which is preliminary data.</text>
</comment>
<keyword evidence="1" id="KW-0472">Membrane</keyword>
<evidence type="ECO:0000313" key="2">
    <source>
        <dbReference type="EMBL" id="MCU7378245.1"/>
    </source>
</evidence>
<feature type="transmembrane region" description="Helical" evidence="1">
    <location>
        <begin position="135"/>
        <end position="156"/>
    </location>
</feature>
<evidence type="ECO:0000256" key="1">
    <source>
        <dbReference type="SAM" id="Phobius"/>
    </source>
</evidence>
<dbReference type="RefSeq" id="WP_227755333.1">
    <property type="nucleotide sequence ID" value="NZ_JAOSHN010000003.1"/>
</dbReference>
<keyword evidence="3" id="KW-1185">Reference proteome</keyword>